<organism evidence="7 8">
    <name type="scientific">Loxostege sticticalis</name>
    <name type="common">Beet webworm moth</name>
    <dbReference type="NCBI Taxonomy" id="481309"/>
    <lineage>
        <taxon>Eukaryota</taxon>
        <taxon>Metazoa</taxon>
        <taxon>Ecdysozoa</taxon>
        <taxon>Arthropoda</taxon>
        <taxon>Hexapoda</taxon>
        <taxon>Insecta</taxon>
        <taxon>Pterygota</taxon>
        <taxon>Neoptera</taxon>
        <taxon>Endopterygota</taxon>
        <taxon>Lepidoptera</taxon>
        <taxon>Glossata</taxon>
        <taxon>Ditrysia</taxon>
        <taxon>Pyraloidea</taxon>
        <taxon>Crambidae</taxon>
        <taxon>Pyraustinae</taxon>
        <taxon>Loxostege</taxon>
    </lineage>
</organism>
<dbReference type="GO" id="GO:0005576">
    <property type="term" value="C:extracellular region"/>
    <property type="evidence" value="ECO:0007669"/>
    <property type="project" value="UniProtKB-SubCell"/>
</dbReference>
<sequence>MTFLSAAIFSLGIFHMTNAAKLRCYRGSLDNYLTAPLDKPLTIANSSCIDKALPTVVYTFGYRGRVDGPATTAVLTAYLDTKKRNVILLDWEQEAKSGALGIALGYTLYAVPNAKKVGLELGESLVKLAKTGLNTTMVHLVGHSLGAHIMANAGKRARERGYVVSRITGLDPARALFEGSFAIQSGLDRTCAKFVDIVHSDPGGYGTSSSAGTVDIWPNYAGSGGTQPGCPNGDFEMFSADDLCSHDRAWRYFVEAISSPTSFPASAASDYDSWVRSGPGLARDTIYMGDLTSTRARGNYYLTTNPSPLFGKGRDGLIPDDNQARRRRHSTTLTLLLKYLR</sequence>
<keyword evidence="3" id="KW-0964">Secreted</keyword>
<proteinExistence type="inferred from homology"/>
<dbReference type="PRINTS" id="PR00821">
    <property type="entry name" value="TAGLIPASE"/>
</dbReference>
<dbReference type="EMBL" id="JBEDNZ010000012">
    <property type="protein sequence ID" value="KAL0831060.1"/>
    <property type="molecule type" value="Genomic_DNA"/>
</dbReference>
<dbReference type="InterPro" id="IPR029058">
    <property type="entry name" value="AB_hydrolase_fold"/>
</dbReference>
<dbReference type="PANTHER" id="PTHR11610:SF37">
    <property type="entry name" value="GH01208P"/>
    <property type="match status" value="1"/>
</dbReference>
<evidence type="ECO:0000313" key="8">
    <source>
        <dbReference type="Proteomes" id="UP001549921"/>
    </source>
</evidence>
<dbReference type="InterPro" id="IPR000734">
    <property type="entry name" value="TAG_lipase"/>
</dbReference>
<evidence type="ECO:0000313" key="7">
    <source>
        <dbReference type="EMBL" id="KAL0831061.1"/>
    </source>
</evidence>
<evidence type="ECO:0000256" key="1">
    <source>
        <dbReference type="ARBA" id="ARBA00004613"/>
    </source>
</evidence>
<evidence type="ECO:0000256" key="4">
    <source>
        <dbReference type="RuleBase" id="RU004262"/>
    </source>
</evidence>
<comment type="caution">
    <text evidence="7">The sequence shown here is derived from an EMBL/GenBank/DDBJ whole genome shotgun (WGS) entry which is preliminary data.</text>
</comment>
<dbReference type="EMBL" id="JBEDNZ010000012">
    <property type="protein sequence ID" value="KAL0831061.1"/>
    <property type="molecule type" value="Genomic_DNA"/>
</dbReference>
<dbReference type="Pfam" id="PF00151">
    <property type="entry name" value="Lipase"/>
    <property type="match status" value="1"/>
</dbReference>
<comment type="similarity">
    <text evidence="2 4">Belongs to the AB hydrolase superfamily. Lipase family.</text>
</comment>
<accession>A0ABD0SZ77</accession>
<keyword evidence="5" id="KW-0732">Signal</keyword>
<dbReference type="InterPro" id="IPR013818">
    <property type="entry name" value="Lipase"/>
</dbReference>
<name>A0ABD0SZ77_LOXSC</name>
<dbReference type="Gene3D" id="3.40.50.1820">
    <property type="entry name" value="alpha/beta hydrolase"/>
    <property type="match status" value="1"/>
</dbReference>
<evidence type="ECO:0000256" key="2">
    <source>
        <dbReference type="ARBA" id="ARBA00010701"/>
    </source>
</evidence>
<dbReference type="PANTHER" id="PTHR11610">
    <property type="entry name" value="LIPASE"/>
    <property type="match status" value="1"/>
</dbReference>
<dbReference type="AlphaFoldDB" id="A0ABD0SZ77"/>
<dbReference type="Proteomes" id="UP001549921">
    <property type="component" value="Unassembled WGS sequence"/>
</dbReference>
<feature type="chain" id="PRO_5044722820" description="Lipase domain-containing protein" evidence="5">
    <location>
        <begin position="20"/>
        <end position="341"/>
    </location>
</feature>
<evidence type="ECO:0000256" key="5">
    <source>
        <dbReference type="SAM" id="SignalP"/>
    </source>
</evidence>
<evidence type="ECO:0000256" key="3">
    <source>
        <dbReference type="ARBA" id="ARBA00022525"/>
    </source>
</evidence>
<gene>
    <name evidence="7" type="ORF">ABMA28_001940</name>
</gene>
<evidence type="ECO:0000259" key="6">
    <source>
        <dbReference type="Pfam" id="PF00151"/>
    </source>
</evidence>
<reference evidence="7 8" key="1">
    <citation type="submission" date="2024-06" db="EMBL/GenBank/DDBJ databases">
        <title>A chromosome-level genome assembly of beet webworm, Loxostege sticticalis.</title>
        <authorList>
            <person name="Zhang Y."/>
        </authorList>
    </citation>
    <scope>NUCLEOTIDE SEQUENCE [LARGE SCALE GENOMIC DNA]</scope>
    <source>
        <strain evidence="7">AQ028</strain>
        <tissue evidence="7">Male pupae</tissue>
    </source>
</reference>
<protein>
    <recommendedName>
        <fullName evidence="6">Lipase domain-containing protein</fullName>
    </recommendedName>
</protein>
<comment type="subcellular location">
    <subcellularLocation>
        <location evidence="1">Secreted</location>
    </subcellularLocation>
</comment>
<feature type="domain" description="Lipase" evidence="6">
    <location>
        <begin position="42"/>
        <end position="276"/>
    </location>
</feature>
<dbReference type="SUPFAM" id="SSF53474">
    <property type="entry name" value="alpha/beta-Hydrolases"/>
    <property type="match status" value="1"/>
</dbReference>
<feature type="signal peptide" evidence="5">
    <location>
        <begin position="1"/>
        <end position="19"/>
    </location>
</feature>